<dbReference type="Proteomes" id="UP000184394">
    <property type="component" value="Unassembled WGS sequence"/>
</dbReference>
<keyword evidence="1" id="KW-0472">Membrane</keyword>
<evidence type="ECO:0000313" key="3">
    <source>
        <dbReference type="EMBL" id="SHM86236.1"/>
    </source>
</evidence>
<evidence type="ECO:0000259" key="2">
    <source>
        <dbReference type="Pfam" id="PF05738"/>
    </source>
</evidence>
<keyword evidence="1" id="KW-0812">Transmembrane</keyword>
<dbReference type="CDD" id="cd00222">
    <property type="entry name" value="CollagenBindB"/>
    <property type="match status" value="1"/>
</dbReference>
<dbReference type="PROSITE" id="PS51257">
    <property type="entry name" value="PROKAR_LIPOPROTEIN"/>
    <property type="match status" value="1"/>
</dbReference>
<dbReference type="EMBL" id="FRCT01000019">
    <property type="protein sequence ID" value="SHM86236.1"/>
    <property type="molecule type" value="Genomic_DNA"/>
</dbReference>
<protein>
    <recommendedName>
        <fullName evidence="2">CNA-B domain-containing protein</fullName>
    </recommendedName>
</protein>
<name>A0A1M7M693_RUMFL</name>
<dbReference type="Pfam" id="PF05738">
    <property type="entry name" value="Cna_B"/>
    <property type="match status" value="1"/>
</dbReference>
<reference evidence="3 4" key="1">
    <citation type="submission" date="2016-11" db="EMBL/GenBank/DDBJ databases">
        <authorList>
            <person name="Jaros S."/>
            <person name="Januszkiewicz K."/>
            <person name="Wedrychowicz H."/>
        </authorList>
    </citation>
    <scope>NUCLEOTIDE SEQUENCE [LARGE SCALE GENOMIC DNA]</scope>
    <source>
        <strain evidence="3 4">Y1</strain>
    </source>
</reference>
<dbReference type="Gene3D" id="2.60.40.1140">
    <property type="entry name" value="Collagen-binding surface protein Cna, B-type domain"/>
    <property type="match status" value="1"/>
</dbReference>
<dbReference type="OrthoDB" id="1747537at2"/>
<sequence length="352" mass="39057">MPCIRRKITHIAVFLLSLLVCLLSCVPLSVSCDDSGEHSINLICRKDDTILTGMKWRLYKVGERSGSGIVLTGAFAGYQIDTSNITEENVEQIAKTIASYAVVDGVSPVSSGETNKDGELTFSGLSKGVYLAVGRTLQVDKTFYVPSTLLLEANDSDVTFSYDAYPKFAYITLSSVVDSYTVKKVWINDTPESIPHPTYVTVDLYRNDKIYDTVTLNEENNWEYRWNDLEPINDWYVVERHIPVDYTVLIDFNSNQYLIKNSYDPTFTPGTTTTVTGTALTTTALDEKTTIKTTATSTATTKTTTQTPQTTTKELPPLIQTGQLWWPVIPLAIGGILLLTLGLLIKSKKDNK</sequence>
<feature type="transmembrane region" description="Helical" evidence="1">
    <location>
        <begin position="324"/>
        <end position="345"/>
    </location>
</feature>
<feature type="domain" description="CNA-B" evidence="2">
    <location>
        <begin position="181"/>
        <end position="261"/>
    </location>
</feature>
<dbReference type="RefSeq" id="WP_072952274.1">
    <property type="nucleotide sequence ID" value="NZ_FRCT01000019.1"/>
</dbReference>
<evidence type="ECO:0000313" key="4">
    <source>
        <dbReference type="Proteomes" id="UP000184394"/>
    </source>
</evidence>
<organism evidence="3 4">
    <name type="scientific">Ruminococcus flavefaciens</name>
    <dbReference type="NCBI Taxonomy" id="1265"/>
    <lineage>
        <taxon>Bacteria</taxon>
        <taxon>Bacillati</taxon>
        <taxon>Bacillota</taxon>
        <taxon>Clostridia</taxon>
        <taxon>Eubacteriales</taxon>
        <taxon>Oscillospiraceae</taxon>
        <taxon>Ruminococcus</taxon>
    </lineage>
</organism>
<accession>A0A1M7M693</accession>
<dbReference type="SUPFAM" id="SSF49478">
    <property type="entry name" value="Cna protein B-type domain"/>
    <property type="match status" value="1"/>
</dbReference>
<dbReference type="AlphaFoldDB" id="A0A1M7M693"/>
<gene>
    <name evidence="3" type="ORF">SAMN04487860_11918</name>
</gene>
<dbReference type="InterPro" id="IPR008454">
    <property type="entry name" value="Collagen-bd_Cna-like_B-typ_dom"/>
</dbReference>
<evidence type="ECO:0000256" key="1">
    <source>
        <dbReference type="SAM" id="Phobius"/>
    </source>
</evidence>
<keyword evidence="1" id="KW-1133">Transmembrane helix</keyword>
<proteinExistence type="predicted"/>